<dbReference type="AlphaFoldDB" id="A0A8T0NFU4"/>
<feature type="compositionally biased region" description="Basic residues" evidence="1">
    <location>
        <begin position="282"/>
        <end position="297"/>
    </location>
</feature>
<feature type="compositionally biased region" description="Gly residues" evidence="1">
    <location>
        <begin position="311"/>
        <end position="323"/>
    </location>
</feature>
<feature type="compositionally biased region" description="Low complexity" evidence="1">
    <location>
        <begin position="260"/>
        <end position="272"/>
    </location>
</feature>
<feature type="compositionally biased region" description="Basic and acidic residues" evidence="1">
    <location>
        <begin position="66"/>
        <end position="75"/>
    </location>
</feature>
<name>A0A8T0NFU4_PANVG</name>
<organism evidence="3 4">
    <name type="scientific">Panicum virgatum</name>
    <name type="common">Blackwell switchgrass</name>
    <dbReference type="NCBI Taxonomy" id="38727"/>
    <lineage>
        <taxon>Eukaryota</taxon>
        <taxon>Viridiplantae</taxon>
        <taxon>Streptophyta</taxon>
        <taxon>Embryophyta</taxon>
        <taxon>Tracheophyta</taxon>
        <taxon>Spermatophyta</taxon>
        <taxon>Magnoliopsida</taxon>
        <taxon>Liliopsida</taxon>
        <taxon>Poales</taxon>
        <taxon>Poaceae</taxon>
        <taxon>PACMAD clade</taxon>
        <taxon>Panicoideae</taxon>
        <taxon>Panicodae</taxon>
        <taxon>Paniceae</taxon>
        <taxon>Panicinae</taxon>
        <taxon>Panicum</taxon>
        <taxon>Panicum sect. Hiantes</taxon>
    </lineage>
</organism>
<feature type="region of interest" description="Disordered" evidence="1">
    <location>
        <begin position="34"/>
        <end position="210"/>
    </location>
</feature>
<feature type="compositionally biased region" description="Low complexity" evidence="1">
    <location>
        <begin position="347"/>
        <end position="357"/>
    </location>
</feature>
<gene>
    <name evidence="3" type="ORF">PVAP13_9KG151485</name>
</gene>
<evidence type="ECO:0000256" key="2">
    <source>
        <dbReference type="SAM" id="Phobius"/>
    </source>
</evidence>
<dbReference type="Proteomes" id="UP000823388">
    <property type="component" value="Chromosome 9K"/>
</dbReference>
<evidence type="ECO:0000256" key="1">
    <source>
        <dbReference type="SAM" id="MobiDB-lite"/>
    </source>
</evidence>
<keyword evidence="2" id="KW-0812">Transmembrane</keyword>
<feature type="transmembrane region" description="Helical" evidence="2">
    <location>
        <begin position="6"/>
        <end position="29"/>
    </location>
</feature>
<reference evidence="3" key="1">
    <citation type="submission" date="2020-05" db="EMBL/GenBank/DDBJ databases">
        <title>WGS assembly of Panicum virgatum.</title>
        <authorList>
            <person name="Lovell J.T."/>
            <person name="Jenkins J."/>
            <person name="Shu S."/>
            <person name="Juenger T.E."/>
            <person name="Schmutz J."/>
        </authorList>
    </citation>
    <scope>NUCLEOTIDE SEQUENCE</scope>
    <source>
        <strain evidence="3">AP13</strain>
    </source>
</reference>
<evidence type="ECO:0000313" key="4">
    <source>
        <dbReference type="Proteomes" id="UP000823388"/>
    </source>
</evidence>
<proteinExistence type="predicted"/>
<feature type="compositionally biased region" description="Low complexity" evidence="1">
    <location>
        <begin position="176"/>
        <end position="185"/>
    </location>
</feature>
<protein>
    <submittedName>
        <fullName evidence="3">Uncharacterized protein</fullName>
    </submittedName>
</protein>
<keyword evidence="4" id="KW-1185">Reference proteome</keyword>
<sequence length="441" mass="46246">MRFRLATWSVVAMSLIAALVPFAAVLIFLHHKKKGRDAGGPSRRPCRRRSDCDGSRGHQGQGGAGPRERQPEHGLRQGSRAAVLPRRQGQVRRRRAVPVHGGDAWQGPAGDHVPGDPRGRPRRRREAAAQHGARAAQGLRPHHAAPGQAPARERRRPRRGLLLQGGEAGRVRARPRLQPLPAPAREQGRGEDAAAMAGEAGDRAGRGARAGVPAPVAAVLPPAAARQPQVVQRARLLLGARRQGQAAAAAEAGGGEADGPRVPSAAAAPRAPAGGGQVPGVRARRRPAAVVPRRRVLPRGGAAGAGDREGAGGGGRRPGGVGAAGAQPRVVHGHSRRGDRDRPGPPRGHAAAHGGRAALRRARARQAAQGAGRRQDDRRDRRRRRAGACRTLSSTAVAGRGLIENARSSSWFGISISKHDSCTKSNHFVEPRHLLLPHASA</sequence>
<keyword evidence="2" id="KW-1133">Transmembrane helix</keyword>
<feature type="region of interest" description="Disordered" evidence="1">
    <location>
        <begin position="248"/>
        <end position="387"/>
    </location>
</feature>
<feature type="compositionally biased region" description="Low complexity" evidence="1">
    <location>
        <begin position="129"/>
        <end position="150"/>
    </location>
</feature>
<accession>A0A8T0NFU4</accession>
<comment type="caution">
    <text evidence="3">The sequence shown here is derived from an EMBL/GenBank/DDBJ whole genome shotgun (WGS) entry which is preliminary data.</text>
</comment>
<evidence type="ECO:0000313" key="3">
    <source>
        <dbReference type="EMBL" id="KAG2548210.1"/>
    </source>
</evidence>
<dbReference type="EMBL" id="CM029053">
    <property type="protein sequence ID" value="KAG2548210.1"/>
    <property type="molecule type" value="Genomic_DNA"/>
</dbReference>
<keyword evidence="2" id="KW-0472">Membrane</keyword>